<dbReference type="Proteomes" id="UP000815325">
    <property type="component" value="Unassembled WGS sequence"/>
</dbReference>
<reference evidence="5" key="1">
    <citation type="submission" date="2017-08" db="EMBL/GenBank/DDBJ databases">
        <authorList>
            <person name="Polle J.E."/>
            <person name="Barry K."/>
            <person name="Cushman J."/>
            <person name="Schmutz J."/>
            <person name="Tran D."/>
            <person name="Hathwaick L.T."/>
            <person name="Yim W.C."/>
            <person name="Jenkins J."/>
            <person name="Mckie-Krisberg Z.M."/>
            <person name="Prochnik S."/>
            <person name="Lindquist E."/>
            <person name="Dockter R.B."/>
            <person name="Adam C."/>
            <person name="Molina H."/>
            <person name="Bunkerborg J."/>
            <person name="Jin E."/>
            <person name="Buchheim M."/>
            <person name="Magnuson J."/>
        </authorList>
    </citation>
    <scope>NUCLEOTIDE SEQUENCE</scope>
    <source>
        <strain evidence="5">CCAP 19/18</strain>
    </source>
</reference>
<feature type="repeat" description="ANK" evidence="3">
    <location>
        <begin position="65"/>
        <end position="97"/>
    </location>
</feature>
<evidence type="ECO:0000256" key="3">
    <source>
        <dbReference type="PROSITE-ProRule" id="PRU00023"/>
    </source>
</evidence>
<evidence type="ECO:0000313" key="6">
    <source>
        <dbReference type="Proteomes" id="UP000815325"/>
    </source>
</evidence>
<sequence length="148" mass="16200">MAPKVNFGAEKQDDKQEEVQEVQRSKKSYSALLVPREEDADHQSTAPKTIHEAAERGNTGFIDNLGRTALHWAAELNRIQAAEALLDYGIDITIPESTGRTAVHLAARAGHAGMLQTITEGIPQEQKEALINQPDSFGITPVYLALQK</sequence>
<evidence type="ECO:0000256" key="4">
    <source>
        <dbReference type="SAM" id="MobiDB-lite"/>
    </source>
</evidence>
<organism evidence="5 6">
    <name type="scientific">Dunaliella salina</name>
    <name type="common">Green alga</name>
    <name type="synonym">Protococcus salinus</name>
    <dbReference type="NCBI Taxonomy" id="3046"/>
    <lineage>
        <taxon>Eukaryota</taxon>
        <taxon>Viridiplantae</taxon>
        <taxon>Chlorophyta</taxon>
        <taxon>core chlorophytes</taxon>
        <taxon>Chlorophyceae</taxon>
        <taxon>CS clade</taxon>
        <taxon>Chlamydomonadales</taxon>
        <taxon>Dunaliellaceae</taxon>
        <taxon>Dunaliella</taxon>
    </lineage>
</organism>
<dbReference type="InterPro" id="IPR036770">
    <property type="entry name" value="Ankyrin_rpt-contain_sf"/>
</dbReference>
<keyword evidence="2 3" id="KW-0040">ANK repeat</keyword>
<name>A0ABQ7GT14_DUNSA</name>
<comment type="caution">
    <text evidence="5">The sequence shown here is derived from an EMBL/GenBank/DDBJ whole genome shotgun (WGS) entry which is preliminary data.</text>
</comment>
<dbReference type="PROSITE" id="PS50088">
    <property type="entry name" value="ANK_REPEAT"/>
    <property type="match status" value="1"/>
</dbReference>
<dbReference type="PANTHER" id="PTHR24173">
    <property type="entry name" value="ANKYRIN REPEAT CONTAINING"/>
    <property type="match status" value="1"/>
</dbReference>
<dbReference type="InterPro" id="IPR002110">
    <property type="entry name" value="Ankyrin_rpt"/>
</dbReference>
<protein>
    <submittedName>
        <fullName evidence="5">Ankyrin repeat-containing domain protein</fullName>
    </submittedName>
</protein>
<evidence type="ECO:0000313" key="5">
    <source>
        <dbReference type="EMBL" id="KAF5837726.1"/>
    </source>
</evidence>
<dbReference type="PROSITE" id="PS50297">
    <property type="entry name" value="ANK_REP_REGION"/>
    <property type="match status" value="1"/>
</dbReference>
<accession>A0ABQ7GT14</accession>
<dbReference type="Pfam" id="PF12796">
    <property type="entry name" value="Ank_2"/>
    <property type="match status" value="1"/>
</dbReference>
<feature type="compositionally biased region" description="Basic and acidic residues" evidence="4">
    <location>
        <begin position="10"/>
        <end position="24"/>
    </location>
</feature>
<feature type="region of interest" description="Disordered" evidence="4">
    <location>
        <begin position="1"/>
        <end position="53"/>
    </location>
</feature>
<dbReference type="EMBL" id="MU069605">
    <property type="protein sequence ID" value="KAF5837726.1"/>
    <property type="molecule type" value="Genomic_DNA"/>
</dbReference>
<dbReference type="SUPFAM" id="SSF48403">
    <property type="entry name" value="Ankyrin repeat"/>
    <property type="match status" value="1"/>
</dbReference>
<evidence type="ECO:0000256" key="2">
    <source>
        <dbReference type="ARBA" id="ARBA00023043"/>
    </source>
</evidence>
<gene>
    <name evidence="5" type="ORF">DUNSADRAFT_3981</name>
</gene>
<proteinExistence type="predicted"/>
<dbReference type="Gene3D" id="1.25.40.20">
    <property type="entry name" value="Ankyrin repeat-containing domain"/>
    <property type="match status" value="1"/>
</dbReference>
<dbReference type="PANTHER" id="PTHR24173:SF74">
    <property type="entry name" value="ANKYRIN REPEAT DOMAIN-CONTAINING PROTEIN 16"/>
    <property type="match status" value="1"/>
</dbReference>
<dbReference type="SMART" id="SM00248">
    <property type="entry name" value="ANK"/>
    <property type="match status" value="2"/>
</dbReference>
<keyword evidence="6" id="KW-1185">Reference proteome</keyword>
<evidence type="ECO:0000256" key="1">
    <source>
        <dbReference type="ARBA" id="ARBA00022737"/>
    </source>
</evidence>
<keyword evidence="1" id="KW-0677">Repeat</keyword>